<dbReference type="Proteomes" id="UP000605846">
    <property type="component" value="Unassembled WGS sequence"/>
</dbReference>
<evidence type="ECO:0000259" key="1">
    <source>
        <dbReference type="Pfam" id="PF20263"/>
    </source>
</evidence>
<reference evidence="2" key="1">
    <citation type="submission" date="2020-01" db="EMBL/GenBank/DDBJ databases">
        <title>Genome Sequencing of Three Apophysomyces-Like Fungal Strains Confirms a Novel Fungal Genus in the Mucoromycota with divergent Burkholderia-like Endosymbiotic Bacteria.</title>
        <authorList>
            <person name="Stajich J.E."/>
            <person name="Macias A.M."/>
            <person name="Carter-House D."/>
            <person name="Lovett B."/>
            <person name="Kasson L.R."/>
            <person name="Berry K."/>
            <person name="Grigoriev I."/>
            <person name="Chang Y."/>
            <person name="Spatafora J."/>
            <person name="Kasson M.T."/>
        </authorList>
    </citation>
    <scope>NUCLEOTIDE SEQUENCE</scope>
    <source>
        <strain evidence="2">NRRL A-21654</strain>
    </source>
</reference>
<name>A0A8H7BHI0_9FUNG</name>
<comment type="caution">
    <text evidence="2">The sequence shown here is derived from an EMBL/GenBank/DDBJ whole genome shotgun (WGS) entry which is preliminary data.</text>
</comment>
<evidence type="ECO:0000313" key="3">
    <source>
        <dbReference type="Proteomes" id="UP000605846"/>
    </source>
</evidence>
<evidence type="ECO:0000313" key="2">
    <source>
        <dbReference type="EMBL" id="KAF7721172.1"/>
    </source>
</evidence>
<keyword evidence="3" id="KW-1185">Reference proteome</keyword>
<organism evidence="2 3">
    <name type="scientific">Apophysomyces ossiformis</name>
    <dbReference type="NCBI Taxonomy" id="679940"/>
    <lineage>
        <taxon>Eukaryota</taxon>
        <taxon>Fungi</taxon>
        <taxon>Fungi incertae sedis</taxon>
        <taxon>Mucoromycota</taxon>
        <taxon>Mucoromycotina</taxon>
        <taxon>Mucoromycetes</taxon>
        <taxon>Mucorales</taxon>
        <taxon>Mucorineae</taxon>
        <taxon>Mucoraceae</taxon>
        <taxon>Apophysomyces</taxon>
    </lineage>
</organism>
<dbReference type="OrthoDB" id="5521299at2759"/>
<protein>
    <recommendedName>
        <fullName evidence="1">LYR motif-containing protein Cup1-like N-terminal domain-containing protein</fullName>
    </recommendedName>
</protein>
<gene>
    <name evidence="2" type="ORF">EC973_005139</name>
</gene>
<dbReference type="AlphaFoldDB" id="A0A8H7BHI0"/>
<sequence length="324" mass="37362">MVHRAKKHFREYKACTDEKRIKEKLAESRKRLHRIQRANRGNQASILKILEAAYGRSGKTRHRLLYPYIHKNYPADMKFPEPLVPHVPHTAPPPPLCPPLRVLVTQDLGKKLEPNLPVPQYKPLHRGRQANLLWRWRSLLLQRLELPLPFEIVCELEQKAGMPLSHSAGAAFRVAGGPRWDDLYADHEKDTDLMHLCPVAKLVPRSRLKRAEALAPSPFAAPASPFATLSMIQLVDPSFRHEQHLTQRESNPRQIRRAYRRLLLQVPLLSPLPTATSLWDEKINYVLSKSHWIPQNARQILGDDQVPSEEAINKLVTKEKKKRK</sequence>
<accession>A0A8H7BHI0</accession>
<dbReference type="Pfam" id="PF20263">
    <property type="entry name" value="LYRM2-like"/>
    <property type="match status" value="1"/>
</dbReference>
<proteinExistence type="predicted"/>
<dbReference type="InterPro" id="IPR046896">
    <property type="entry name" value="Cup1-like_N"/>
</dbReference>
<feature type="domain" description="LYR motif-containing protein Cup1-like N-terminal" evidence="1">
    <location>
        <begin position="2"/>
        <end position="65"/>
    </location>
</feature>
<dbReference type="EMBL" id="JABAYA010000297">
    <property type="protein sequence ID" value="KAF7721172.1"/>
    <property type="molecule type" value="Genomic_DNA"/>
</dbReference>